<keyword evidence="2" id="KW-0812">Transmembrane</keyword>
<dbReference type="AlphaFoldDB" id="A0ABD2G0T1"/>
<keyword evidence="2" id="KW-0472">Membrane</keyword>
<protein>
    <submittedName>
        <fullName evidence="3">Uncharacterized protein</fullName>
    </submittedName>
</protein>
<reference evidence="3 4" key="1">
    <citation type="journal article" date="2022" name="G3 (Bethesda)">
        <title>Evaluating Illumina-, Nanopore-, and PacBio-based genome assembly strategies with the bald notothen, Trematomus borchgrevinki.</title>
        <authorList>
            <person name="Rayamajhi N."/>
            <person name="Cheng C.C."/>
            <person name="Catchen J.M."/>
        </authorList>
    </citation>
    <scope>NUCLEOTIDE SEQUENCE [LARGE SCALE GENOMIC DNA]</scope>
    <source>
        <strain evidence="3">AGRC-2024</strain>
    </source>
</reference>
<evidence type="ECO:0000256" key="1">
    <source>
        <dbReference type="SAM" id="MobiDB-lite"/>
    </source>
</evidence>
<evidence type="ECO:0000313" key="3">
    <source>
        <dbReference type="EMBL" id="KAL3047739.1"/>
    </source>
</evidence>
<keyword evidence="4" id="KW-1185">Reference proteome</keyword>
<feature type="transmembrane region" description="Helical" evidence="2">
    <location>
        <begin position="117"/>
        <end position="136"/>
    </location>
</feature>
<evidence type="ECO:0000256" key="2">
    <source>
        <dbReference type="SAM" id="Phobius"/>
    </source>
</evidence>
<reference evidence="3 4" key="2">
    <citation type="journal article" date="2024" name="G3 (Bethesda)">
        <title>The genome of the cryopelagic Antarctic bald notothen, Trematomus borchgrevinki.</title>
        <authorList>
            <person name="Rayamajhi N."/>
            <person name="Rivera-Colon A.G."/>
            <person name="Minhas B.F."/>
            <person name="Cheng C.C."/>
            <person name="Catchen J.M."/>
        </authorList>
    </citation>
    <scope>NUCLEOTIDE SEQUENCE [LARGE SCALE GENOMIC DNA]</scope>
    <source>
        <strain evidence="3">AGRC-2024</strain>
    </source>
</reference>
<organism evidence="3 4">
    <name type="scientific">Pagothenia borchgrevinki</name>
    <name type="common">Bald rockcod</name>
    <name type="synonym">Trematomus borchgrevinki</name>
    <dbReference type="NCBI Taxonomy" id="8213"/>
    <lineage>
        <taxon>Eukaryota</taxon>
        <taxon>Metazoa</taxon>
        <taxon>Chordata</taxon>
        <taxon>Craniata</taxon>
        <taxon>Vertebrata</taxon>
        <taxon>Euteleostomi</taxon>
        <taxon>Actinopterygii</taxon>
        <taxon>Neopterygii</taxon>
        <taxon>Teleostei</taxon>
        <taxon>Neoteleostei</taxon>
        <taxon>Acanthomorphata</taxon>
        <taxon>Eupercaria</taxon>
        <taxon>Perciformes</taxon>
        <taxon>Notothenioidei</taxon>
        <taxon>Nototheniidae</taxon>
        <taxon>Pagothenia</taxon>
    </lineage>
</organism>
<feature type="region of interest" description="Disordered" evidence="1">
    <location>
        <begin position="1"/>
        <end position="24"/>
    </location>
</feature>
<name>A0ABD2G0T1_PAGBO</name>
<accession>A0ABD2G0T1</accession>
<comment type="caution">
    <text evidence="3">The sequence shown here is derived from an EMBL/GenBank/DDBJ whole genome shotgun (WGS) entry which is preliminary data.</text>
</comment>
<proteinExistence type="predicted"/>
<dbReference type="EMBL" id="JBIYXZ010002084">
    <property type="protein sequence ID" value="KAL3047739.1"/>
    <property type="molecule type" value="Genomic_DNA"/>
</dbReference>
<evidence type="ECO:0000313" key="4">
    <source>
        <dbReference type="Proteomes" id="UP001619887"/>
    </source>
</evidence>
<dbReference type="Proteomes" id="UP001619887">
    <property type="component" value="Unassembled WGS sequence"/>
</dbReference>
<keyword evidence="2" id="KW-1133">Transmembrane helix</keyword>
<gene>
    <name evidence="3" type="ORF">OYC64_021842</name>
</gene>
<sequence>MCRRPQGLKFTTGYPPPSKEPHPLQSQLRVRASQSLPGEILPSFCPHQVCGLSDLVSVLQGSAWCTTTVPYSQINPIHQHRKGERSRDGPLKWEWSSFKNTVGYVTPLSLQQRRQGIWLMFGPGIGSICVATSTVLKKKNG</sequence>